<dbReference type="InterPro" id="IPR000866">
    <property type="entry name" value="AhpC/TSA"/>
</dbReference>
<dbReference type="GO" id="GO:0034599">
    <property type="term" value="P:cellular response to oxidative stress"/>
    <property type="evidence" value="ECO:0007669"/>
    <property type="project" value="TreeGrafter"/>
</dbReference>
<gene>
    <name evidence="15" type="ORF">BST85_07750</name>
</gene>
<comment type="function">
    <text evidence="1">Thiol-specific peroxidase that catalyzes the reduction of hydrogen peroxide and organic hydroperoxides to water and alcohols, respectively. Plays a role in cell protection against oxidative stress by detoxifying peroxides and as sensor of hydrogen peroxide-mediated signaling events.</text>
</comment>
<sequence>MKVGDLLPRFEAQDQHDQLLRSEDLLDGNFLVIYFYPKNFTPGCTREACGFRDQFDDLAEAGARVVGVSKDSVSSHGRFAKRYHLPFILLSDAKGKIAKKFGVKNTMMGLLPGRETFIFDPDGKLIFRLRSMAADPHIRKAVKLIKSHARV</sequence>
<dbReference type="InterPro" id="IPR024706">
    <property type="entry name" value="Peroxiredoxin_AhpC-typ"/>
</dbReference>
<evidence type="ECO:0000313" key="15">
    <source>
        <dbReference type="EMBL" id="PQB04803.1"/>
    </source>
</evidence>
<evidence type="ECO:0000256" key="3">
    <source>
        <dbReference type="ARBA" id="ARBA00013017"/>
    </source>
</evidence>
<keyword evidence="4" id="KW-0575">Peroxidase</keyword>
<evidence type="ECO:0000256" key="9">
    <source>
        <dbReference type="ARBA" id="ARBA00032824"/>
    </source>
</evidence>
<evidence type="ECO:0000256" key="1">
    <source>
        <dbReference type="ARBA" id="ARBA00003330"/>
    </source>
</evidence>
<dbReference type="EC" id="1.11.1.24" evidence="3"/>
<name>A0A2S7KQF7_9FLAO</name>
<keyword evidence="5" id="KW-0049">Antioxidant</keyword>
<feature type="domain" description="Thioredoxin" evidence="14">
    <location>
        <begin position="1"/>
        <end position="150"/>
    </location>
</feature>
<keyword evidence="7" id="KW-1015">Disulfide bond</keyword>
<evidence type="ECO:0000256" key="4">
    <source>
        <dbReference type="ARBA" id="ARBA00022559"/>
    </source>
</evidence>
<dbReference type="PANTHER" id="PTHR42801:SF4">
    <property type="entry name" value="AHPC_TSA FAMILY PROTEIN"/>
    <property type="match status" value="1"/>
</dbReference>
<dbReference type="FunFam" id="3.40.30.10:FF:000007">
    <property type="entry name" value="Thioredoxin-dependent thiol peroxidase"/>
    <property type="match status" value="1"/>
</dbReference>
<evidence type="ECO:0000256" key="7">
    <source>
        <dbReference type="ARBA" id="ARBA00023157"/>
    </source>
</evidence>
<keyword evidence="6" id="KW-0560">Oxidoreductase</keyword>
<dbReference type="AlphaFoldDB" id="A0A2S7KQF7"/>
<comment type="catalytic activity">
    <reaction evidence="12">
        <text>a hydroperoxide + [thioredoxin]-dithiol = an alcohol + [thioredoxin]-disulfide + H2O</text>
        <dbReference type="Rhea" id="RHEA:62620"/>
        <dbReference type="Rhea" id="RHEA-COMP:10698"/>
        <dbReference type="Rhea" id="RHEA-COMP:10700"/>
        <dbReference type="ChEBI" id="CHEBI:15377"/>
        <dbReference type="ChEBI" id="CHEBI:29950"/>
        <dbReference type="ChEBI" id="CHEBI:30879"/>
        <dbReference type="ChEBI" id="CHEBI:35924"/>
        <dbReference type="ChEBI" id="CHEBI:50058"/>
        <dbReference type="EC" id="1.11.1.24"/>
    </reaction>
</comment>
<evidence type="ECO:0000256" key="6">
    <source>
        <dbReference type="ARBA" id="ARBA00023002"/>
    </source>
</evidence>
<dbReference type="Pfam" id="PF00578">
    <property type="entry name" value="AhpC-TSA"/>
    <property type="match status" value="1"/>
</dbReference>
<evidence type="ECO:0000256" key="13">
    <source>
        <dbReference type="PIRSR" id="PIRSR000239-1"/>
    </source>
</evidence>
<keyword evidence="8" id="KW-0676">Redox-active center</keyword>
<dbReference type="PROSITE" id="PS51352">
    <property type="entry name" value="THIOREDOXIN_2"/>
    <property type="match status" value="1"/>
</dbReference>
<dbReference type="CDD" id="cd03017">
    <property type="entry name" value="PRX_BCP"/>
    <property type="match status" value="1"/>
</dbReference>
<keyword evidence="16" id="KW-1185">Reference proteome</keyword>
<dbReference type="Proteomes" id="UP000239800">
    <property type="component" value="Unassembled WGS sequence"/>
</dbReference>
<organism evidence="15 16">
    <name type="scientific">Aureitalea marina</name>
    <dbReference type="NCBI Taxonomy" id="930804"/>
    <lineage>
        <taxon>Bacteria</taxon>
        <taxon>Pseudomonadati</taxon>
        <taxon>Bacteroidota</taxon>
        <taxon>Flavobacteriia</taxon>
        <taxon>Flavobacteriales</taxon>
        <taxon>Flavobacteriaceae</taxon>
        <taxon>Aureitalea</taxon>
    </lineage>
</organism>
<dbReference type="GO" id="GO:0045454">
    <property type="term" value="P:cell redox homeostasis"/>
    <property type="evidence" value="ECO:0007669"/>
    <property type="project" value="TreeGrafter"/>
</dbReference>
<dbReference type="OrthoDB" id="9812811at2"/>
<reference evidence="15 16" key="1">
    <citation type="submission" date="2016-11" db="EMBL/GenBank/DDBJ databases">
        <title>Trade-off between light-utilization and light-protection in marine flavobacteria.</title>
        <authorList>
            <person name="Kumagai Y."/>
        </authorList>
    </citation>
    <scope>NUCLEOTIDE SEQUENCE [LARGE SCALE GENOMIC DNA]</scope>
    <source>
        <strain evidence="15 16">NBRC 107741</strain>
    </source>
</reference>
<feature type="active site" description="Cysteine sulfenic acid (-SOH) intermediate; for peroxidase activity" evidence="13">
    <location>
        <position position="44"/>
    </location>
</feature>
<accession>A0A2S7KQF7</accession>
<comment type="subunit">
    <text evidence="2">Monomer.</text>
</comment>
<evidence type="ECO:0000256" key="2">
    <source>
        <dbReference type="ARBA" id="ARBA00011245"/>
    </source>
</evidence>
<comment type="caution">
    <text evidence="15">The sequence shown here is derived from an EMBL/GenBank/DDBJ whole genome shotgun (WGS) entry which is preliminary data.</text>
</comment>
<dbReference type="InterPro" id="IPR036249">
    <property type="entry name" value="Thioredoxin-like_sf"/>
</dbReference>
<dbReference type="Gene3D" id="3.40.30.10">
    <property type="entry name" value="Glutaredoxin"/>
    <property type="match status" value="1"/>
</dbReference>
<dbReference type="PIRSF" id="PIRSF000239">
    <property type="entry name" value="AHPC"/>
    <property type="match status" value="1"/>
</dbReference>
<dbReference type="EMBL" id="MQUB01000001">
    <property type="protein sequence ID" value="PQB04803.1"/>
    <property type="molecule type" value="Genomic_DNA"/>
</dbReference>
<dbReference type="InterPro" id="IPR013766">
    <property type="entry name" value="Thioredoxin_domain"/>
</dbReference>
<evidence type="ECO:0000256" key="10">
    <source>
        <dbReference type="ARBA" id="ARBA00038489"/>
    </source>
</evidence>
<evidence type="ECO:0000256" key="5">
    <source>
        <dbReference type="ARBA" id="ARBA00022862"/>
    </source>
</evidence>
<comment type="similarity">
    <text evidence="10">Belongs to the peroxiredoxin family. BCP/PrxQ subfamily.</text>
</comment>
<evidence type="ECO:0000256" key="12">
    <source>
        <dbReference type="ARBA" id="ARBA00049091"/>
    </source>
</evidence>
<evidence type="ECO:0000259" key="14">
    <source>
        <dbReference type="PROSITE" id="PS51352"/>
    </source>
</evidence>
<dbReference type="SUPFAM" id="SSF52833">
    <property type="entry name" value="Thioredoxin-like"/>
    <property type="match status" value="1"/>
</dbReference>
<evidence type="ECO:0000256" key="8">
    <source>
        <dbReference type="ARBA" id="ARBA00023284"/>
    </source>
</evidence>
<proteinExistence type="inferred from homology"/>
<dbReference type="GO" id="GO:0008379">
    <property type="term" value="F:thioredoxin peroxidase activity"/>
    <property type="evidence" value="ECO:0007669"/>
    <property type="project" value="TreeGrafter"/>
</dbReference>
<dbReference type="GO" id="GO:0005737">
    <property type="term" value="C:cytoplasm"/>
    <property type="evidence" value="ECO:0007669"/>
    <property type="project" value="TreeGrafter"/>
</dbReference>
<protein>
    <recommendedName>
        <fullName evidence="3">thioredoxin-dependent peroxiredoxin</fullName>
        <ecNumber evidence="3">1.11.1.24</ecNumber>
    </recommendedName>
    <alternativeName>
        <fullName evidence="9">Thioredoxin peroxidase</fullName>
    </alternativeName>
    <alternativeName>
        <fullName evidence="11">Thioredoxin-dependent peroxiredoxin Bcp</fullName>
    </alternativeName>
</protein>
<evidence type="ECO:0000313" key="16">
    <source>
        <dbReference type="Proteomes" id="UP000239800"/>
    </source>
</evidence>
<evidence type="ECO:0000256" key="11">
    <source>
        <dbReference type="ARBA" id="ARBA00042639"/>
    </source>
</evidence>
<dbReference type="RefSeq" id="WP_104812732.1">
    <property type="nucleotide sequence ID" value="NZ_MQUB01000001.1"/>
</dbReference>
<dbReference type="PANTHER" id="PTHR42801">
    <property type="entry name" value="THIOREDOXIN-DEPENDENT PEROXIDE REDUCTASE"/>
    <property type="match status" value="1"/>
</dbReference>
<dbReference type="InterPro" id="IPR050924">
    <property type="entry name" value="Peroxiredoxin_BCP/PrxQ"/>
</dbReference>